<sequence length="91" mass="10290">MAESKTVKYLAKEIEKRAVKVEENTVVRFKSKGRLGIDYTYGAVFVVEKWWITGVANYFGGNVFTNDEFLELVARGTIFDVEVATEFAAVK</sequence>
<gene>
    <name evidence="1" type="primary">93</name>
    <name evidence="1" type="ORF">SEA_ONEIAGILLIAN_92</name>
</gene>
<dbReference type="RefSeq" id="YP_009812698.1">
    <property type="nucleotide sequence ID" value="NC_048068.1"/>
</dbReference>
<dbReference type="KEGG" id="vg:55003767"/>
<evidence type="ECO:0000313" key="2">
    <source>
        <dbReference type="Proteomes" id="UP000279330"/>
    </source>
</evidence>
<evidence type="ECO:0000313" key="1">
    <source>
        <dbReference type="EMBL" id="AYB70202.1"/>
    </source>
</evidence>
<dbReference type="GeneID" id="55003767"/>
<organism evidence="1 2">
    <name type="scientific">Microbacterium phage OneinaGillian</name>
    <dbReference type="NCBI Taxonomy" id="2301604"/>
    <lineage>
        <taxon>Viruses</taxon>
        <taxon>Duplodnaviria</taxon>
        <taxon>Heunggongvirae</taxon>
        <taxon>Uroviricota</taxon>
        <taxon>Caudoviricetes</taxon>
        <taxon>Gillianvirus</taxon>
        <taxon>Gillianvirus oneinagillian</taxon>
    </lineage>
</organism>
<dbReference type="EMBL" id="MH727556">
    <property type="protein sequence ID" value="AYB70202.1"/>
    <property type="molecule type" value="Genomic_DNA"/>
</dbReference>
<dbReference type="Proteomes" id="UP000279330">
    <property type="component" value="Segment"/>
</dbReference>
<accession>A0A385UEE8</accession>
<reference evidence="1 2" key="1">
    <citation type="submission" date="2018-08" db="EMBL/GenBank/DDBJ databases">
        <authorList>
            <person name="Miller G.E."/>
            <person name="Abrahams R."/>
            <person name="Bazan D.C."/>
            <person name="Beglau B.C."/>
            <person name="Blaylock E.C."/>
            <person name="Choi J.D."/>
            <person name="Grewal S.K."/>
            <person name="Hernandez E.V."/>
            <person name="Kim D.J."/>
            <person name="Kim K."/>
            <person name="Lee Y."/>
            <person name="Linde M.K."/>
            <person name="Lopez M.B."/>
            <person name="Pangalila E."/>
            <person name="Parker M.A."/>
            <person name="Specht R.C."/>
            <person name="Teng M.C."/>
            <person name="Toledo B."/>
            <person name="Tran S."/>
            <person name="Yu H."/>
            <person name="Kalaj N."/>
            <person name="Muthiah A.S."/>
            <person name="Dean N.S."/>
            <person name="Diaz A."/>
            <person name="Garlena R.A."/>
            <person name="Russell D.A."/>
            <person name="Pope W.H."/>
            <person name="Jacobs-Sera D."/>
            <person name="Hatfull G.F."/>
        </authorList>
    </citation>
    <scope>NUCLEOTIDE SEQUENCE [LARGE SCALE GENOMIC DNA]</scope>
</reference>
<keyword evidence="2" id="KW-1185">Reference proteome</keyword>
<protein>
    <submittedName>
        <fullName evidence="1">Uncharacterized protein</fullName>
    </submittedName>
</protein>
<name>A0A385UEE8_9CAUD</name>
<proteinExistence type="predicted"/>